<feature type="region of interest" description="Disordered" evidence="1">
    <location>
        <begin position="255"/>
        <end position="279"/>
    </location>
</feature>
<sequence>MRKWRVGMPIGYHGAVFANEVRARIEGVMSGKEGKELREAVKKGFFDGGGGGSDNGGGSDGLLGFIASIFVSREELLEHEWATRSSTVSLGGAGVDQRHGMVEKAERQSSRPEFGNKSFGARFPFFIAQFEEGEWCGAGEGMAPSQPNKPTMKEDGEEEMAGWWEKAAKKLREEDAAKLKKKKEEELEKERKEKERASNAMRAREQALVRKCEEAQKKRLKDFQERTMKLWAIAAEKEERENHIFMERVVKEAHLIRKTEEEEEEERNKKKGKGPCSTQ</sequence>
<dbReference type="EnsemblPlants" id="EMT03716">
    <property type="protein sequence ID" value="EMT03716"/>
    <property type="gene ID" value="F775_42304"/>
</dbReference>
<feature type="region of interest" description="Disordered" evidence="1">
    <location>
        <begin position="178"/>
        <end position="204"/>
    </location>
</feature>
<evidence type="ECO:0000313" key="2">
    <source>
        <dbReference type="EnsemblPlants" id="EMT03716"/>
    </source>
</evidence>
<name>R7W6U7_AEGTA</name>
<evidence type="ECO:0000256" key="1">
    <source>
        <dbReference type="SAM" id="MobiDB-lite"/>
    </source>
</evidence>
<accession>R7W6U7</accession>
<organism evidence="2">
    <name type="scientific">Aegilops tauschii</name>
    <name type="common">Tausch's goatgrass</name>
    <name type="synonym">Aegilops squarrosa</name>
    <dbReference type="NCBI Taxonomy" id="37682"/>
    <lineage>
        <taxon>Eukaryota</taxon>
        <taxon>Viridiplantae</taxon>
        <taxon>Streptophyta</taxon>
        <taxon>Embryophyta</taxon>
        <taxon>Tracheophyta</taxon>
        <taxon>Spermatophyta</taxon>
        <taxon>Magnoliopsida</taxon>
        <taxon>Liliopsida</taxon>
        <taxon>Poales</taxon>
        <taxon>Poaceae</taxon>
        <taxon>BOP clade</taxon>
        <taxon>Pooideae</taxon>
        <taxon>Triticodae</taxon>
        <taxon>Triticeae</taxon>
        <taxon>Triticinae</taxon>
        <taxon>Aegilops</taxon>
    </lineage>
</organism>
<protein>
    <submittedName>
        <fullName evidence="2">Uncharacterized protein</fullName>
    </submittedName>
</protein>
<dbReference type="AlphaFoldDB" id="R7W6U7"/>
<reference evidence="2" key="1">
    <citation type="submission" date="2015-06" db="UniProtKB">
        <authorList>
            <consortium name="EnsemblPlants"/>
        </authorList>
    </citation>
    <scope>IDENTIFICATION</scope>
</reference>
<proteinExistence type="predicted"/>